<evidence type="ECO:0000313" key="15">
    <source>
        <dbReference type="Proteomes" id="UP000002791"/>
    </source>
</evidence>
<keyword evidence="15" id="KW-1185">Reference proteome</keyword>
<dbReference type="HOGENOM" id="CLU_009154_2_0_11"/>
<feature type="binding site" evidence="9">
    <location>
        <position position="281"/>
    </location>
    <ligand>
        <name>Mg(2+)</name>
        <dbReference type="ChEBI" id="CHEBI:18420"/>
    </ligand>
</feature>
<evidence type="ECO:0000259" key="12">
    <source>
        <dbReference type="Pfam" id="PF17831"/>
    </source>
</evidence>
<evidence type="ECO:0000256" key="1">
    <source>
        <dbReference type="ARBA" id="ARBA00001964"/>
    </source>
</evidence>
<dbReference type="Pfam" id="PF22613">
    <property type="entry name" value="Transketolase_C_1"/>
    <property type="match status" value="1"/>
</dbReference>
<feature type="domain" description="Transketolase N-terminal" evidence="11">
    <location>
        <begin position="151"/>
        <end position="321"/>
    </location>
</feature>
<dbReference type="Pfam" id="PF00456">
    <property type="entry name" value="Transketolase_N"/>
    <property type="match status" value="1"/>
</dbReference>
<keyword evidence="9" id="KW-0479">Metal-binding</keyword>
<dbReference type="InterPro" id="IPR055152">
    <property type="entry name" value="Transketolase-like_C_2"/>
</dbReference>
<dbReference type="CDD" id="cd02017">
    <property type="entry name" value="TPP_E1_EcPDC_like"/>
    <property type="match status" value="1"/>
</dbReference>
<dbReference type="InterPro" id="IPR035807">
    <property type="entry name" value="PDC_E1_N"/>
</dbReference>
<feature type="region of interest" description="Disordered" evidence="10">
    <location>
        <begin position="490"/>
        <end position="511"/>
    </location>
</feature>
<feature type="domain" description="Transketolase-like C-terminal" evidence="13">
    <location>
        <begin position="738"/>
        <end position="874"/>
    </location>
</feature>
<dbReference type="NCBIfam" id="TIGR00759">
    <property type="entry name" value="aceE"/>
    <property type="match status" value="1"/>
</dbReference>
<name>H5XF64_9PSEU</name>
<evidence type="ECO:0000259" key="11">
    <source>
        <dbReference type="Pfam" id="PF00456"/>
    </source>
</evidence>
<dbReference type="OrthoDB" id="9759664at2"/>
<keyword evidence="4 8" id="KW-0560">Oxidoreductase</keyword>
<evidence type="ECO:0000256" key="8">
    <source>
        <dbReference type="PIRNR" id="PIRNR000156"/>
    </source>
</evidence>
<accession>H5XF64</accession>
<dbReference type="SUPFAM" id="SSF52922">
    <property type="entry name" value="TK C-terminal domain-like"/>
    <property type="match status" value="1"/>
</dbReference>
<evidence type="ECO:0000256" key="3">
    <source>
        <dbReference type="ARBA" id="ARBA00017172"/>
    </source>
</evidence>
<dbReference type="GO" id="GO:0004739">
    <property type="term" value="F:pyruvate dehydrogenase (acetyl-transferring) activity"/>
    <property type="evidence" value="ECO:0007669"/>
    <property type="project" value="UniProtKB-EC"/>
</dbReference>
<dbReference type="SUPFAM" id="SSF52518">
    <property type="entry name" value="Thiamin diphosphate-binding fold (THDP-binding)"/>
    <property type="match status" value="2"/>
</dbReference>
<comment type="function">
    <text evidence="8">Component of the pyruvate dehydrogenase (PDH) complex, that catalyzes the overall conversion of pyruvate to acetyl-CoA and CO(2).</text>
</comment>
<protein>
    <recommendedName>
        <fullName evidence="3 8">Pyruvate dehydrogenase E1 component</fullName>
        <ecNumber evidence="2 8">1.2.4.1</ecNumber>
    </recommendedName>
</protein>
<dbReference type="InterPro" id="IPR005474">
    <property type="entry name" value="Transketolase_N"/>
</dbReference>
<feature type="binding site" evidence="9">
    <location>
        <position position="279"/>
    </location>
    <ligand>
        <name>Mg(2+)</name>
        <dbReference type="ChEBI" id="CHEBI:18420"/>
    </ligand>
</feature>
<dbReference type="eggNOG" id="COG2609">
    <property type="taxonomic scope" value="Bacteria"/>
</dbReference>
<feature type="binding site" evidence="9">
    <location>
        <position position="249"/>
    </location>
    <ligand>
        <name>Mg(2+)</name>
        <dbReference type="ChEBI" id="CHEBI:18420"/>
    </ligand>
</feature>
<dbReference type="InterPro" id="IPR004660">
    <property type="entry name" value="PDH_E1"/>
</dbReference>
<dbReference type="Gene3D" id="3.40.50.920">
    <property type="match status" value="1"/>
</dbReference>
<dbReference type="InterPro" id="IPR051157">
    <property type="entry name" value="PDH/Transketolase"/>
</dbReference>
<dbReference type="STRING" id="882082.SaccyDRAFT_2615"/>
<comment type="cofactor">
    <cofactor evidence="9">
        <name>Mg(2+)</name>
        <dbReference type="ChEBI" id="CHEBI:18420"/>
    </cofactor>
</comment>
<sequence>MTLSPVRPSAPHPVVGEGLASQLPDVDPAETRDWVDSLRTVVAAQGAYRARFLMVKLLEKARALHIGVPPLPATDFVNTISTEHEPWFPGDEDRERRIRRIIRWNAAVMVTRANRPEIGVGGHIATYASAASLYEVGFNHFFRGKDHPGGGDQVFIQGHASPGIYARAFLEGRLGEDQLDGFRQELSRGDRGLSSYPHPRLMPEFWEYPTVSMGLGPINAIYQARFNRYLHARGIKDTSDQHVWAFLGDGEMDEPESLGAIGLAAREGLDNLTFVVNCNLQRLDGPVRGNGKVMQELESFFRGAGWNVVKVVWGREWDKLLAADRDGVLVHAMNTTPDGQFQTYATESGAYIREHFFGRDPRLAALVENLSDNELERLPRGGHDYRKIFAAYRAATEHTGQPTVVLAHTVKGWTLPHSMASRMANHQMKKMSAADLKAFRDRLQLPITDEAIEDGVAHGLPPYYHPGPDSDEVRYVLDRRRELGGFVPERRNVTKPLPQPPEKVYAGLRKGSGTQPVATTMAFVRLLKDLMRDPGIGHRFVPIVPDEGRTFGMDPLFSNAKVYSPHGQTYESVDRALLLSWKESEAGQILHEGINEAGSMASVTAAGTSYATHGEPMVPVYLFYSMFGFQRTGDAAWAFSDQLGRGFLLGATAGRTTLNGEGLQHEDGHSLLLASTNPACVSYDPAFAFEVAHIVRDGLRRMYGEAAEDVWYYLTVYNEPYPQPPEPEDLDVAGLLRGLYRYSAGQSGAPGAPRARILASGVAVPWALRAQALLAEDWNVVADVWSAPSWTELRRDALDCEAWNRRHPGEAPRVPFVTSALAEAGGPVVAVSDWMRAVPDQIRPWVPARYTSLGTDGFGCSDTRFALRRHFGVDAESIVAVTLGELAATGAVPQHVPTQAVGRYRLDDPDYYPSGVSAGGDA</sequence>
<dbReference type="PANTHER" id="PTHR43825:SF3">
    <property type="entry name" value="PYRUVATE DEHYDROGENASE E1 COMPONENT"/>
    <property type="match status" value="1"/>
</dbReference>
<dbReference type="RefSeq" id="WP_005456693.1">
    <property type="nucleotide sequence ID" value="NZ_CM001440.1"/>
</dbReference>
<dbReference type="AlphaFoldDB" id="H5XF64"/>
<dbReference type="FunFam" id="3.40.50.970:FF:000011">
    <property type="entry name" value="Pyruvate dehydrogenase E1 component"/>
    <property type="match status" value="1"/>
</dbReference>
<dbReference type="InterPro" id="IPR029061">
    <property type="entry name" value="THDP-binding"/>
</dbReference>
<dbReference type="PANTHER" id="PTHR43825">
    <property type="entry name" value="PYRUVATE DEHYDROGENASE E1 COMPONENT"/>
    <property type="match status" value="1"/>
</dbReference>
<evidence type="ECO:0000256" key="5">
    <source>
        <dbReference type="ARBA" id="ARBA00023052"/>
    </source>
</evidence>
<organism evidence="14 15">
    <name type="scientific">Saccharomonospora cyanea NA-134</name>
    <dbReference type="NCBI Taxonomy" id="882082"/>
    <lineage>
        <taxon>Bacteria</taxon>
        <taxon>Bacillati</taxon>
        <taxon>Actinomycetota</taxon>
        <taxon>Actinomycetes</taxon>
        <taxon>Pseudonocardiales</taxon>
        <taxon>Pseudonocardiaceae</taxon>
        <taxon>Saccharomonospora</taxon>
    </lineage>
</organism>
<evidence type="ECO:0000259" key="13">
    <source>
        <dbReference type="Pfam" id="PF22613"/>
    </source>
</evidence>
<evidence type="ECO:0000256" key="9">
    <source>
        <dbReference type="PIRSR" id="PIRSR000156-1"/>
    </source>
</evidence>
<evidence type="ECO:0000313" key="14">
    <source>
        <dbReference type="EMBL" id="EHR61474.1"/>
    </source>
</evidence>
<evidence type="ECO:0000256" key="4">
    <source>
        <dbReference type="ARBA" id="ARBA00023002"/>
    </source>
</evidence>
<keyword evidence="6 8" id="KW-0670">Pyruvate</keyword>
<comment type="catalytic activity">
    <reaction evidence="7 8">
        <text>N(6)-[(R)-lipoyl]-L-lysyl-[protein] + pyruvate + H(+) = N(6)-[(R)-S(8)-acetyldihydrolipoyl]-L-lysyl-[protein] + CO2</text>
        <dbReference type="Rhea" id="RHEA:19189"/>
        <dbReference type="Rhea" id="RHEA-COMP:10474"/>
        <dbReference type="Rhea" id="RHEA-COMP:10478"/>
        <dbReference type="ChEBI" id="CHEBI:15361"/>
        <dbReference type="ChEBI" id="CHEBI:15378"/>
        <dbReference type="ChEBI" id="CHEBI:16526"/>
        <dbReference type="ChEBI" id="CHEBI:83099"/>
        <dbReference type="ChEBI" id="CHEBI:83111"/>
        <dbReference type="EC" id="1.2.4.1"/>
    </reaction>
</comment>
<reference evidence="14 15" key="1">
    <citation type="submission" date="2011-11" db="EMBL/GenBank/DDBJ databases">
        <title>The Noncontiguous Finished sequence of Saccharomonospora cyanea NA-134.</title>
        <authorList>
            <consortium name="US DOE Joint Genome Institute"/>
            <person name="Lucas S."/>
            <person name="Han J."/>
            <person name="Lapidus A."/>
            <person name="Cheng J.-F."/>
            <person name="Goodwin L."/>
            <person name="Pitluck S."/>
            <person name="Peters L."/>
            <person name="Ovchinnikova G."/>
            <person name="Lu M."/>
            <person name="Detter J.C."/>
            <person name="Han C."/>
            <person name="Tapia R."/>
            <person name="Land M."/>
            <person name="Hauser L."/>
            <person name="Kyrpides N."/>
            <person name="Ivanova N."/>
            <person name="Pagani I."/>
            <person name="Brambilla E.-M."/>
            <person name="Klenk H.-P."/>
            <person name="Woyke T."/>
        </authorList>
    </citation>
    <scope>NUCLEOTIDE SEQUENCE [LARGE SCALE GENOMIC DNA]</scope>
    <source>
        <strain evidence="14 15">NA-134</strain>
    </source>
</reference>
<proteinExistence type="predicted"/>
<dbReference type="EMBL" id="CM001440">
    <property type="protein sequence ID" value="EHR61474.1"/>
    <property type="molecule type" value="Genomic_DNA"/>
</dbReference>
<dbReference type="InterPro" id="IPR041621">
    <property type="entry name" value="PDH_E1_M"/>
</dbReference>
<comment type="cofactor">
    <cofactor evidence="1 8">
        <name>thiamine diphosphate</name>
        <dbReference type="ChEBI" id="CHEBI:58937"/>
    </cofactor>
</comment>
<keyword evidence="5 8" id="KW-0786">Thiamine pyrophosphate</keyword>
<dbReference type="Pfam" id="PF17831">
    <property type="entry name" value="PDH_E1_M"/>
    <property type="match status" value="1"/>
</dbReference>
<dbReference type="Gene3D" id="3.40.50.970">
    <property type="match status" value="2"/>
</dbReference>
<evidence type="ECO:0000256" key="7">
    <source>
        <dbReference type="ARBA" id="ARBA00051231"/>
    </source>
</evidence>
<dbReference type="PIRSF" id="PIRSF000156">
    <property type="entry name" value="Pyruvate_dh_E1"/>
    <property type="match status" value="1"/>
</dbReference>
<dbReference type="GO" id="GO:0000287">
    <property type="term" value="F:magnesium ion binding"/>
    <property type="evidence" value="ECO:0007669"/>
    <property type="project" value="UniProtKB-ARBA"/>
</dbReference>
<dbReference type="EC" id="1.2.4.1" evidence="2 8"/>
<evidence type="ECO:0000256" key="10">
    <source>
        <dbReference type="SAM" id="MobiDB-lite"/>
    </source>
</evidence>
<keyword evidence="9" id="KW-0460">Magnesium</keyword>
<evidence type="ECO:0000256" key="6">
    <source>
        <dbReference type="ARBA" id="ARBA00023317"/>
    </source>
</evidence>
<dbReference type="InterPro" id="IPR009014">
    <property type="entry name" value="Transketo_C/PFOR_II"/>
</dbReference>
<feature type="domain" description="Pyruvate dehydrogenase E1 component middle" evidence="12">
    <location>
        <begin position="499"/>
        <end position="724"/>
    </location>
</feature>
<gene>
    <name evidence="14" type="ORF">SaccyDRAFT_2615</name>
</gene>
<dbReference type="Proteomes" id="UP000002791">
    <property type="component" value="Chromosome"/>
</dbReference>
<feature type="region of interest" description="Disordered" evidence="10">
    <location>
        <begin position="1"/>
        <end position="22"/>
    </location>
</feature>
<evidence type="ECO:0000256" key="2">
    <source>
        <dbReference type="ARBA" id="ARBA00012281"/>
    </source>
</evidence>